<evidence type="ECO:0000313" key="2">
    <source>
        <dbReference type="EMBL" id="CAG8476712.1"/>
    </source>
</evidence>
<dbReference type="OrthoDB" id="409543at2759"/>
<dbReference type="Proteomes" id="UP000789342">
    <property type="component" value="Unassembled WGS sequence"/>
</dbReference>
<accession>A0A9N8Z6G8</accession>
<dbReference type="EMBL" id="CAJVPV010000863">
    <property type="protein sequence ID" value="CAG8476712.1"/>
    <property type="molecule type" value="Genomic_DNA"/>
</dbReference>
<dbReference type="Gene3D" id="3.90.550.20">
    <property type="match status" value="1"/>
</dbReference>
<comment type="caution">
    <text evidence="2">The sequence shown here is derived from an EMBL/GenBank/DDBJ whole genome shotgun (WGS) entry which is preliminary data.</text>
</comment>
<keyword evidence="3" id="KW-1185">Reference proteome</keyword>
<dbReference type="SUPFAM" id="SSF53448">
    <property type="entry name" value="Nucleotide-diphospho-sugar transferases"/>
    <property type="match status" value="1"/>
</dbReference>
<name>A0A9N8Z6G8_9GLOM</name>
<evidence type="ECO:0000313" key="3">
    <source>
        <dbReference type="Proteomes" id="UP000789342"/>
    </source>
</evidence>
<sequence>MVVANFLYIIEKFNDPLFTSSTDSTSTIIPPPIPNARQRPAQDHLVSVNRIEKYCGGRKTAPIIQCLRYLQENETDYILPYYSIHASSRPPICSRDYPPMLFHVFWRGPISDKLALMMKSFLFSQPLECSTLYVWLDSNNYTDPRKSSHLRLLQRFIPIHIKFKFWNTREQLSSIKLFADWKNIYHRRAPVSFSDMVRFVVLYKYGGIYIDADVLLLRDMRPLYYANFEFSYRWSFTSQYNTAVLRLRRHSPTSKRIISQATRNKMNFHPLRIRKYLKTNKNYKTKEINKQLYMLPVGLFDPLWLKNDGKQIGHALIPNLTQIHDFFNPKFVLGELKSNNYTESPLDVRKVEGFFPGAFAYHWHNNWNVPIHPNSWAGVLQTAYDEFLMGLRRNLYNEYVVVS</sequence>
<protein>
    <submittedName>
        <fullName evidence="2">6799_t:CDS:1</fullName>
    </submittedName>
</protein>
<proteinExistence type="inferred from homology"/>
<evidence type="ECO:0000256" key="1">
    <source>
        <dbReference type="ARBA" id="ARBA00009003"/>
    </source>
</evidence>
<dbReference type="Pfam" id="PF04488">
    <property type="entry name" value="Gly_transf_sug"/>
    <property type="match status" value="1"/>
</dbReference>
<dbReference type="AlphaFoldDB" id="A0A9N8Z6G8"/>
<dbReference type="InterPro" id="IPR029044">
    <property type="entry name" value="Nucleotide-diphossugar_trans"/>
</dbReference>
<reference evidence="2" key="1">
    <citation type="submission" date="2021-06" db="EMBL/GenBank/DDBJ databases">
        <authorList>
            <person name="Kallberg Y."/>
            <person name="Tangrot J."/>
            <person name="Rosling A."/>
        </authorList>
    </citation>
    <scope>NUCLEOTIDE SEQUENCE</scope>
    <source>
        <strain evidence="2">CL551</strain>
    </source>
</reference>
<comment type="similarity">
    <text evidence="1">Belongs to the glycosyltransferase 32 family.</text>
</comment>
<organism evidence="2 3">
    <name type="scientific">Acaulospora morrowiae</name>
    <dbReference type="NCBI Taxonomy" id="94023"/>
    <lineage>
        <taxon>Eukaryota</taxon>
        <taxon>Fungi</taxon>
        <taxon>Fungi incertae sedis</taxon>
        <taxon>Mucoromycota</taxon>
        <taxon>Glomeromycotina</taxon>
        <taxon>Glomeromycetes</taxon>
        <taxon>Diversisporales</taxon>
        <taxon>Acaulosporaceae</taxon>
        <taxon>Acaulospora</taxon>
    </lineage>
</organism>
<gene>
    <name evidence="2" type="ORF">AMORRO_LOCUS2108</name>
</gene>
<dbReference type="InterPro" id="IPR007577">
    <property type="entry name" value="GlycoTrfase_DXD_sugar-bd_CS"/>
</dbReference>